<protein>
    <submittedName>
        <fullName evidence="1">Uncharacterized protein</fullName>
    </submittedName>
</protein>
<dbReference type="EMBL" id="JOTN01000098">
    <property type="protein sequence ID" value="KEK17032.1"/>
    <property type="molecule type" value="Genomic_DNA"/>
</dbReference>
<comment type="caution">
    <text evidence="1">The sequence shown here is derived from an EMBL/GenBank/DDBJ whole genome shotgun (WGS) entry which is preliminary data.</text>
</comment>
<dbReference type="STRING" id="574376.BAMA_24785"/>
<evidence type="ECO:0000313" key="2">
    <source>
        <dbReference type="Proteomes" id="UP000027822"/>
    </source>
</evidence>
<accession>A0A073JS14</accession>
<evidence type="ECO:0000313" key="1">
    <source>
        <dbReference type="EMBL" id="KEK17032.1"/>
    </source>
</evidence>
<gene>
    <name evidence="1" type="ORF">BAMA_24785</name>
</gene>
<reference evidence="1 2" key="1">
    <citation type="submission" date="2014-06" db="EMBL/GenBank/DDBJ databases">
        <title>Draft genome sequence of Bacillus manliponensis JCM 15802 (MCCC 1A00708).</title>
        <authorList>
            <person name="Lai Q."/>
            <person name="Liu Y."/>
            <person name="Shao Z."/>
        </authorList>
    </citation>
    <scope>NUCLEOTIDE SEQUENCE [LARGE SCALE GENOMIC DNA]</scope>
    <source>
        <strain evidence="1 2">JCM 15802</strain>
    </source>
</reference>
<dbReference type="AlphaFoldDB" id="A0A073JS14"/>
<feature type="non-terminal residue" evidence="1">
    <location>
        <position position="1"/>
    </location>
</feature>
<dbReference type="eggNOG" id="ENOG502ZQEV">
    <property type="taxonomic scope" value="Bacteria"/>
</dbReference>
<sequence>QVVANSGMNITLKAGRAWIHGYYATNPGDYHMALDVADGVLNRIDRVVLQLNYLNREIVPLIRKGVPASNASAPALKRDADTYEIALAEIYVSKGSTSVIQTNITDLRMKS</sequence>
<proteinExistence type="predicted"/>
<organism evidence="1 2">
    <name type="scientific">Bacillus manliponensis</name>
    <dbReference type="NCBI Taxonomy" id="574376"/>
    <lineage>
        <taxon>Bacteria</taxon>
        <taxon>Bacillati</taxon>
        <taxon>Bacillota</taxon>
        <taxon>Bacilli</taxon>
        <taxon>Bacillales</taxon>
        <taxon>Bacillaceae</taxon>
        <taxon>Bacillus</taxon>
        <taxon>Bacillus cereus group</taxon>
    </lineage>
</organism>
<feature type="non-terminal residue" evidence="1">
    <location>
        <position position="111"/>
    </location>
</feature>
<name>A0A073JS14_9BACI</name>
<keyword evidence="2" id="KW-1185">Reference proteome</keyword>
<dbReference type="Proteomes" id="UP000027822">
    <property type="component" value="Unassembled WGS sequence"/>
</dbReference>